<gene>
    <name evidence="2" type="ORF">Pmani_032691</name>
</gene>
<keyword evidence="3" id="KW-1185">Reference proteome</keyword>
<name>A0AAE1NT38_9EUCA</name>
<accession>A0AAE1NT38</accession>
<comment type="caution">
    <text evidence="2">The sequence shown here is derived from an EMBL/GenBank/DDBJ whole genome shotgun (WGS) entry which is preliminary data.</text>
</comment>
<evidence type="ECO:0000313" key="2">
    <source>
        <dbReference type="EMBL" id="KAK4294697.1"/>
    </source>
</evidence>
<organism evidence="2 3">
    <name type="scientific">Petrolisthes manimaculis</name>
    <dbReference type="NCBI Taxonomy" id="1843537"/>
    <lineage>
        <taxon>Eukaryota</taxon>
        <taxon>Metazoa</taxon>
        <taxon>Ecdysozoa</taxon>
        <taxon>Arthropoda</taxon>
        <taxon>Crustacea</taxon>
        <taxon>Multicrustacea</taxon>
        <taxon>Malacostraca</taxon>
        <taxon>Eumalacostraca</taxon>
        <taxon>Eucarida</taxon>
        <taxon>Decapoda</taxon>
        <taxon>Pleocyemata</taxon>
        <taxon>Anomura</taxon>
        <taxon>Galatheoidea</taxon>
        <taxon>Porcellanidae</taxon>
        <taxon>Petrolisthes</taxon>
    </lineage>
</organism>
<evidence type="ECO:0000256" key="1">
    <source>
        <dbReference type="SAM" id="SignalP"/>
    </source>
</evidence>
<dbReference type="AlphaFoldDB" id="A0AAE1NT38"/>
<proteinExistence type="predicted"/>
<reference evidence="2" key="1">
    <citation type="submission" date="2023-11" db="EMBL/GenBank/DDBJ databases">
        <title>Genome assemblies of two species of porcelain crab, Petrolisthes cinctipes and Petrolisthes manimaculis (Anomura: Porcellanidae).</title>
        <authorList>
            <person name="Angst P."/>
        </authorList>
    </citation>
    <scope>NUCLEOTIDE SEQUENCE</scope>
    <source>
        <strain evidence="2">PB745_02</strain>
        <tissue evidence="2">Gill</tissue>
    </source>
</reference>
<feature type="chain" id="PRO_5042211428" evidence="1">
    <location>
        <begin position="20"/>
        <end position="85"/>
    </location>
</feature>
<keyword evidence="1" id="KW-0732">Signal</keyword>
<protein>
    <submittedName>
        <fullName evidence="2">Uncharacterized protein</fullName>
    </submittedName>
</protein>
<sequence length="85" mass="9510">MLMKLNILLLVCMMMVVVGKSEKETVVELSHRDGGGSKNSKAAFTASTKESILPTSSHFLSQYISKCVATCIVQHFAYIQYFRDF</sequence>
<dbReference type="EMBL" id="JAWZYT010004220">
    <property type="protein sequence ID" value="KAK4294697.1"/>
    <property type="molecule type" value="Genomic_DNA"/>
</dbReference>
<feature type="signal peptide" evidence="1">
    <location>
        <begin position="1"/>
        <end position="19"/>
    </location>
</feature>
<dbReference type="Proteomes" id="UP001292094">
    <property type="component" value="Unassembled WGS sequence"/>
</dbReference>
<evidence type="ECO:0000313" key="3">
    <source>
        <dbReference type="Proteomes" id="UP001292094"/>
    </source>
</evidence>